<dbReference type="EMBL" id="QJVJ01000008">
    <property type="protein sequence ID" value="PYI53174.1"/>
    <property type="molecule type" value="Genomic_DNA"/>
</dbReference>
<dbReference type="AlphaFoldDB" id="A0A2V5K5K6"/>
<dbReference type="Pfam" id="PF00248">
    <property type="entry name" value="Aldo_ket_red"/>
    <property type="match status" value="1"/>
</dbReference>
<dbReference type="SUPFAM" id="SSF51430">
    <property type="entry name" value="NAD(P)-linked oxidoreductase"/>
    <property type="match status" value="1"/>
</dbReference>
<dbReference type="InterPro" id="IPR020471">
    <property type="entry name" value="AKR"/>
</dbReference>
<proteinExistence type="predicted"/>
<evidence type="ECO:0000259" key="2">
    <source>
        <dbReference type="Pfam" id="PF00248"/>
    </source>
</evidence>
<feature type="domain" description="NADP-dependent oxidoreductase" evidence="2">
    <location>
        <begin position="33"/>
        <end position="305"/>
    </location>
</feature>
<evidence type="ECO:0000313" key="4">
    <source>
        <dbReference type="Proteomes" id="UP000247476"/>
    </source>
</evidence>
<dbReference type="InterPro" id="IPR023210">
    <property type="entry name" value="NADP_OxRdtase_dom"/>
</dbReference>
<sequence length="314" mass="34734">MKYIDIAGAGMPCSKLVLGTDYYKPDIMDKIGPILDAFTDMGGNAIDTAHIYGGGNSERALGLWMESRNNRDRVLILTKGAHHNRDGPRVTAAHIAQDLEESLERLRTDYIDLYALHRDDPTQPVGGIVEALNAHIDAGRIRAIGASNWTHQRLQEANEYAAAHGLVGFSFSSPNLSLAKPNEPRWEGCVSADEAACDWHERVQMPLLSWSSQAGGFFSGRFSPEKTDDKEAVRVYYSDANWERLRRSRELAERKGATPIQIACAYVLCQPFPACALVGPQSPEELRSSAAALAIELSRDELEWLDLRSDRAPL</sequence>
<organism evidence="3 4">
    <name type="scientific">Paenibacillus flagellatus</name>
    <dbReference type="NCBI Taxonomy" id="2211139"/>
    <lineage>
        <taxon>Bacteria</taxon>
        <taxon>Bacillati</taxon>
        <taxon>Bacillota</taxon>
        <taxon>Bacilli</taxon>
        <taxon>Bacillales</taxon>
        <taxon>Paenibacillaceae</taxon>
        <taxon>Paenibacillus</taxon>
    </lineage>
</organism>
<dbReference type="PRINTS" id="PR00069">
    <property type="entry name" value="ALDKETRDTASE"/>
</dbReference>
<dbReference type="InterPro" id="IPR050523">
    <property type="entry name" value="AKR_Detox_Biosynth"/>
</dbReference>
<dbReference type="GO" id="GO:0016491">
    <property type="term" value="F:oxidoreductase activity"/>
    <property type="evidence" value="ECO:0007669"/>
    <property type="project" value="UniProtKB-KW"/>
</dbReference>
<evidence type="ECO:0000256" key="1">
    <source>
        <dbReference type="ARBA" id="ARBA00023002"/>
    </source>
</evidence>
<dbReference type="InterPro" id="IPR036812">
    <property type="entry name" value="NAD(P)_OxRdtase_dom_sf"/>
</dbReference>
<accession>A0A2V5K5K6</accession>
<dbReference type="RefSeq" id="WP_110841723.1">
    <property type="nucleotide sequence ID" value="NZ_QJVJ01000008.1"/>
</dbReference>
<dbReference type="GO" id="GO:0005829">
    <property type="term" value="C:cytosol"/>
    <property type="evidence" value="ECO:0007669"/>
    <property type="project" value="TreeGrafter"/>
</dbReference>
<dbReference type="Proteomes" id="UP000247476">
    <property type="component" value="Unassembled WGS sequence"/>
</dbReference>
<protein>
    <submittedName>
        <fullName evidence="3">Aldo/keto reductase</fullName>
    </submittedName>
</protein>
<reference evidence="3 4" key="1">
    <citation type="submission" date="2018-05" db="EMBL/GenBank/DDBJ databases">
        <title>Paenibacillus flagellatus sp. nov., isolated from selenium mineral soil.</title>
        <authorList>
            <person name="Dai X."/>
        </authorList>
    </citation>
    <scope>NUCLEOTIDE SEQUENCE [LARGE SCALE GENOMIC DNA]</scope>
    <source>
        <strain evidence="3 4">DXL2</strain>
    </source>
</reference>
<dbReference type="PANTHER" id="PTHR43364">
    <property type="entry name" value="NADH-SPECIFIC METHYLGLYOXAL REDUCTASE-RELATED"/>
    <property type="match status" value="1"/>
</dbReference>
<keyword evidence="4" id="KW-1185">Reference proteome</keyword>
<dbReference type="Gene3D" id="3.20.20.100">
    <property type="entry name" value="NADP-dependent oxidoreductase domain"/>
    <property type="match status" value="1"/>
</dbReference>
<dbReference type="CDD" id="cd19082">
    <property type="entry name" value="AKR_AKR10A1_2"/>
    <property type="match status" value="1"/>
</dbReference>
<dbReference type="OrthoDB" id="9773828at2"/>
<evidence type="ECO:0000313" key="3">
    <source>
        <dbReference type="EMBL" id="PYI53174.1"/>
    </source>
</evidence>
<keyword evidence="1" id="KW-0560">Oxidoreductase</keyword>
<name>A0A2V5K5K6_9BACL</name>
<dbReference type="PANTHER" id="PTHR43364:SF4">
    <property type="entry name" value="NAD(P)-LINKED OXIDOREDUCTASE SUPERFAMILY PROTEIN"/>
    <property type="match status" value="1"/>
</dbReference>
<gene>
    <name evidence="3" type="ORF">DLM86_17895</name>
</gene>
<comment type="caution">
    <text evidence="3">The sequence shown here is derived from an EMBL/GenBank/DDBJ whole genome shotgun (WGS) entry which is preliminary data.</text>
</comment>